<dbReference type="VEuPathDB" id="FungiDB:SCHCODRAFT_02637254"/>
<sequence>MPSTVHTHAKPELYHGLLQTTFRGVEHDVSTPDASIQQFRGIKFASIPARFRQSKLHTAYPAVTDATEYGPICPQAYNTRTCEERLFGVDDAELPCQRLKQNEFECLNLNITRPAGLSRHSRIPVILWIHGGGDRGSGSHWMYDGGNLVRRSILCGRPIICVTINYRLGLFGFAASPHLREEAAVSGEAGTGNYGVRDQRKALEWIHRYISEFGGDPRNITVFGAGTGASDIVYHCLSSEHATRPLFARAIIQSPIGIEPSLPDVAAAGWRLNRVMAAMKLSCYEQLCELPAECLVPFGHVLRVVDDGHFLAPGWQSCIVPQEAHHHHHHLETIVSSAHSKSPALLSRHSSPMPHIHLPADLPPLIIGDCVADADLWALPISHWNAPAVVRRLKAVCQSLNKSTSLMRAYDFGTNTSDEEIAEHLLELVCDARVTWPTHTFHAAARHQRHGRGVFRYVFDQESPTRRMAHHAADLIYLFDNLPTPAAVSPPAPVFDFCDRFDDVDSDDEEESYNSPLSDDGDMWSMTTVDEFSYSRVRDTMQERWLAFAYGEAPWDENKLFVFGPEGEAGERSVGVLDGRRRTRVFKEVLAPLGMELVQKIATELSRGPPLTGHRYA</sequence>
<evidence type="ECO:0000259" key="1">
    <source>
        <dbReference type="Pfam" id="PF00135"/>
    </source>
</evidence>
<dbReference type="Gene3D" id="3.40.50.1820">
    <property type="entry name" value="alpha/beta hydrolase"/>
    <property type="match status" value="1"/>
</dbReference>
<dbReference type="InterPro" id="IPR002018">
    <property type="entry name" value="CarbesteraseB"/>
</dbReference>
<dbReference type="InParanoid" id="D8QDP9"/>
<dbReference type="PANTHER" id="PTHR43142:SF5">
    <property type="entry name" value="CARBOXYLIC ESTER HYDROLASE"/>
    <property type="match status" value="1"/>
</dbReference>
<dbReference type="PANTHER" id="PTHR43142">
    <property type="entry name" value="CARBOXYLIC ESTER HYDROLASE"/>
    <property type="match status" value="1"/>
</dbReference>
<gene>
    <name evidence="2" type="ORF">SCHCODRAFT_78580</name>
</gene>
<proteinExistence type="predicted"/>
<dbReference type="RefSeq" id="XP_003028925.1">
    <property type="nucleotide sequence ID" value="XM_003028879.1"/>
</dbReference>
<dbReference type="OrthoDB" id="3200163at2759"/>
<accession>D8QDP9</accession>
<protein>
    <recommendedName>
        <fullName evidence="1">Carboxylesterase type B domain-containing protein</fullName>
    </recommendedName>
</protein>
<name>D8QDP9_SCHCM</name>
<dbReference type="SUPFAM" id="SSF53474">
    <property type="entry name" value="alpha/beta-Hydrolases"/>
    <property type="match status" value="1"/>
</dbReference>
<dbReference type="OMA" id="WKEAFEP"/>
<feature type="domain" description="Carboxylesterase type B" evidence="1">
    <location>
        <begin position="21"/>
        <end position="260"/>
    </location>
</feature>
<evidence type="ECO:0000313" key="3">
    <source>
        <dbReference type="Proteomes" id="UP000007431"/>
    </source>
</evidence>
<dbReference type="ESTHER" id="schco-d8qdp9">
    <property type="family name" value="Fungal_carboxylesterase_lipase"/>
</dbReference>
<evidence type="ECO:0000313" key="2">
    <source>
        <dbReference type="EMBL" id="EFI94022.1"/>
    </source>
</evidence>
<organism evidence="3">
    <name type="scientific">Schizophyllum commune (strain H4-8 / FGSC 9210)</name>
    <name type="common">Split gill fungus</name>
    <dbReference type="NCBI Taxonomy" id="578458"/>
    <lineage>
        <taxon>Eukaryota</taxon>
        <taxon>Fungi</taxon>
        <taxon>Dikarya</taxon>
        <taxon>Basidiomycota</taxon>
        <taxon>Agaricomycotina</taxon>
        <taxon>Agaricomycetes</taxon>
        <taxon>Agaricomycetidae</taxon>
        <taxon>Agaricales</taxon>
        <taxon>Schizophyllaceae</taxon>
        <taxon>Schizophyllum</taxon>
    </lineage>
</organism>
<dbReference type="Pfam" id="PF00135">
    <property type="entry name" value="COesterase"/>
    <property type="match status" value="1"/>
</dbReference>
<dbReference type="EMBL" id="GL377310">
    <property type="protein sequence ID" value="EFI94022.1"/>
    <property type="molecule type" value="Genomic_DNA"/>
</dbReference>
<dbReference type="AlphaFoldDB" id="D8QDP9"/>
<dbReference type="HOGENOM" id="CLU_006586_14_2_1"/>
<dbReference type="Proteomes" id="UP000007431">
    <property type="component" value="Unassembled WGS sequence"/>
</dbReference>
<keyword evidence="3" id="KW-1185">Reference proteome</keyword>
<reference evidence="2 3" key="1">
    <citation type="journal article" date="2010" name="Nat. Biotechnol.">
        <title>Genome sequence of the model mushroom Schizophyllum commune.</title>
        <authorList>
            <person name="Ohm R.A."/>
            <person name="de Jong J.F."/>
            <person name="Lugones L.G."/>
            <person name="Aerts A."/>
            <person name="Kothe E."/>
            <person name="Stajich J.E."/>
            <person name="de Vries R.P."/>
            <person name="Record E."/>
            <person name="Levasseur A."/>
            <person name="Baker S.E."/>
            <person name="Bartholomew K.A."/>
            <person name="Coutinho P.M."/>
            <person name="Erdmann S."/>
            <person name="Fowler T.J."/>
            <person name="Gathman A.C."/>
            <person name="Lombard V."/>
            <person name="Henrissat B."/>
            <person name="Knabe N."/>
            <person name="Kuees U."/>
            <person name="Lilly W.W."/>
            <person name="Lindquist E."/>
            <person name="Lucas S."/>
            <person name="Magnuson J.K."/>
            <person name="Piumi F."/>
            <person name="Raudaskoski M."/>
            <person name="Salamov A."/>
            <person name="Schmutz J."/>
            <person name="Schwarze F.W.M.R."/>
            <person name="vanKuyk P.A."/>
            <person name="Horton J.S."/>
            <person name="Grigoriev I.V."/>
            <person name="Woesten H.A.B."/>
        </authorList>
    </citation>
    <scope>NUCLEOTIDE SEQUENCE [LARGE SCALE GENOMIC DNA]</scope>
    <source>
        <strain evidence="3">H4-8 / FGSC 9210</strain>
    </source>
</reference>
<dbReference type="InterPro" id="IPR029058">
    <property type="entry name" value="AB_hydrolase_fold"/>
</dbReference>
<dbReference type="GeneID" id="9590425"/>
<dbReference type="STRING" id="578458.D8QDP9"/>
<dbReference type="KEGG" id="scm:SCHCO_02637254"/>
<dbReference type="eggNOG" id="KOG1516">
    <property type="taxonomic scope" value="Eukaryota"/>
</dbReference>